<dbReference type="EMBL" id="JAWQEG010005113">
    <property type="protein sequence ID" value="KAK3859128.1"/>
    <property type="molecule type" value="Genomic_DNA"/>
</dbReference>
<dbReference type="EC" id="2.7.3.3" evidence="1"/>
<dbReference type="Pfam" id="PF00217">
    <property type="entry name" value="ATP-gua_Ptrans"/>
    <property type="match status" value="1"/>
</dbReference>
<evidence type="ECO:0000256" key="5">
    <source>
        <dbReference type="ARBA" id="ARBA00022840"/>
    </source>
</evidence>
<keyword evidence="4 7" id="KW-0418">Kinase</keyword>
<organism evidence="10 11">
    <name type="scientific">Petrolisthes cinctipes</name>
    <name type="common">Flat porcelain crab</name>
    <dbReference type="NCBI Taxonomy" id="88211"/>
    <lineage>
        <taxon>Eukaryota</taxon>
        <taxon>Metazoa</taxon>
        <taxon>Ecdysozoa</taxon>
        <taxon>Arthropoda</taxon>
        <taxon>Crustacea</taxon>
        <taxon>Multicrustacea</taxon>
        <taxon>Malacostraca</taxon>
        <taxon>Eumalacostraca</taxon>
        <taxon>Eucarida</taxon>
        <taxon>Decapoda</taxon>
        <taxon>Pleocyemata</taxon>
        <taxon>Anomura</taxon>
        <taxon>Galatheoidea</taxon>
        <taxon>Porcellanidae</taxon>
        <taxon>Petrolisthes</taxon>
    </lineage>
</organism>
<comment type="catalytic activity">
    <reaction evidence="6">
        <text>L-arginine + ATP = N(omega)-phospho-L-arginine + ADP + H(+)</text>
        <dbReference type="Rhea" id="RHEA:22940"/>
        <dbReference type="ChEBI" id="CHEBI:15378"/>
        <dbReference type="ChEBI" id="CHEBI:30616"/>
        <dbReference type="ChEBI" id="CHEBI:32682"/>
        <dbReference type="ChEBI" id="CHEBI:58477"/>
        <dbReference type="ChEBI" id="CHEBI:456216"/>
        <dbReference type="EC" id="2.7.3.3"/>
    </reaction>
</comment>
<evidence type="ECO:0000256" key="7">
    <source>
        <dbReference type="PROSITE-ProRule" id="PRU00843"/>
    </source>
</evidence>
<gene>
    <name evidence="10" type="ORF">Pcinc_034728</name>
</gene>
<feature type="domain" description="Phosphagen kinase C-terminal" evidence="9">
    <location>
        <begin position="1"/>
        <end position="129"/>
    </location>
</feature>
<proteinExistence type="inferred from homology"/>
<dbReference type="Proteomes" id="UP001286313">
    <property type="component" value="Unassembled WGS sequence"/>
</dbReference>
<dbReference type="InterPro" id="IPR014746">
    <property type="entry name" value="Gln_synth/guanido_kin_cat_dom"/>
</dbReference>
<evidence type="ECO:0000256" key="3">
    <source>
        <dbReference type="ARBA" id="ARBA00022741"/>
    </source>
</evidence>
<dbReference type="SUPFAM" id="SSF55931">
    <property type="entry name" value="Glutamine synthetase/guanido kinase"/>
    <property type="match status" value="1"/>
</dbReference>
<evidence type="ECO:0000313" key="10">
    <source>
        <dbReference type="EMBL" id="KAK3859128.1"/>
    </source>
</evidence>
<evidence type="ECO:0000313" key="11">
    <source>
        <dbReference type="Proteomes" id="UP001286313"/>
    </source>
</evidence>
<dbReference type="InterPro" id="IPR022414">
    <property type="entry name" value="ATP-guanido_PTrfase_cat"/>
</dbReference>
<evidence type="ECO:0000256" key="1">
    <source>
        <dbReference type="ARBA" id="ARBA00012230"/>
    </source>
</evidence>
<dbReference type="GO" id="GO:0046314">
    <property type="term" value="P:phosphocreatine biosynthetic process"/>
    <property type="evidence" value="ECO:0007669"/>
    <property type="project" value="InterPro"/>
</dbReference>
<dbReference type="PANTHER" id="PTHR11547">
    <property type="entry name" value="ARGININE OR CREATINE KINASE"/>
    <property type="match status" value="1"/>
</dbReference>
<comment type="caution">
    <text evidence="7">Lacks conserved residue(s) required for the propagation of feature annotation.</text>
</comment>
<dbReference type="AlphaFoldDB" id="A0AAE1BZE6"/>
<feature type="binding site" evidence="7">
    <location>
        <begin position="53"/>
        <end position="57"/>
    </location>
    <ligand>
        <name>ATP</name>
        <dbReference type="ChEBI" id="CHEBI:30616"/>
    </ligand>
</feature>
<name>A0AAE1BZE6_PETCI</name>
<keyword evidence="2 7" id="KW-0808">Transferase</keyword>
<evidence type="ECO:0000256" key="4">
    <source>
        <dbReference type="ARBA" id="ARBA00022777"/>
    </source>
</evidence>
<keyword evidence="3 7" id="KW-0547">Nucleotide-binding</keyword>
<comment type="similarity">
    <text evidence="7 8">Belongs to the ATP:guanido phosphotransferase family.</text>
</comment>
<comment type="caution">
    <text evidence="10">The sequence shown here is derived from an EMBL/GenBank/DDBJ whole genome shotgun (WGS) entry which is preliminary data.</text>
</comment>
<evidence type="ECO:0000256" key="6">
    <source>
        <dbReference type="ARBA" id="ARBA00047832"/>
    </source>
</evidence>
<evidence type="ECO:0000259" key="9">
    <source>
        <dbReference type="PROSITE" id="PS51510"/>
    </source>
</evidence>
<keyword evidence="11" id="KW-1185">Reference proteome</keyword>
<evidence type="ECO:0000256" key="8">
    <source>
        <dbReference type="RuleBase" id="RU000505"/>
    </source>
</evidence>
<evidence type="ECO:0000256" key="2">
    <source>
        <dbReference type="ARBA" id="ARBA00022679"/>
    </source>
</evidence>
<dbReference type="GO" id="GO:0004111">
    <property type="term" value="F:creatine kinase activity"/>
    <property type="evidence" value="ECO:0007669"/>
    <property type="project" value="InterPro"/>
</dbReference>
<dbReference type="InterPro" id="IPR000749">
    <property type="entry name" value="ATP-guanido_PTrfase"/>
</dbReference>
<dbReference type="PROSITE" id="PS00112">
    <property type="entry name" value="PHOSPHAGEN_KINASE"/>
    <property type="match status" value="1"/>
</dbReference>
<dbReference type="GO" id="GO:0005615">
    <property type="term" value="C:extracellular space"/>
    <property type="evidence" value="ECO:0007669"/>
    <property type="project" value="TreeGrafter"/>
</dbReference>
<reference evidence="10" key="1">
    <citation type="submission" date="2023-10" db="EMBL/GenBank/DDBJ databases">
        <title>Genome assemblies of two species of porcelain crab, Petrolisthes cinctipes and Petrolisthes manimaculis (Anomura: Porcellanidae).</title>
        <authorList>
            <person name="Angst P."/>
        </authorList>
    </citation>
    <scope>NUCLEOTIDE SEQUENCE</scope>
    <source>
        <strain evidence="10">PB745_01</strain>
        <tissue evidence="10">Gill</tissue>
    </source>
</reference>
<dbReference type="PANTHER" id="PTHR11547:SF38">
    <property type="entry name" value="ARGININE KINASE 1-RELATED"/>
    <property type="match status" value="1"/>
</dbReference>
<dbReference type="GO" id="GO:0004054">
    <property type="term" value="F:arginine kinase activity"/>
    <property type="evidence" value="ECO:0007669"/>
    <property type="project" value="UniProtKB-EC"/>
</dbReference>
<feature type="binding site" evidence="7">
    <location>
        <position position="2"/>
    </location>
    <ligand>
        <name>ATP</name>
        <dbReference type="ChEBI" id="CHEBI:30616"/>
    </ligand>
</feature>
<sequence length="133" mass="14846">MRIISMEEGGNLGGIYQRFLTALGSLGSRLHFTCSPRLGFLNSCPTNLGTAIRASVHIRLPLLGSQGDLLEETASKYHLQVRGTSGEHSEAKDWVFDISNRRRLGLTEIEALQEMYDGVVEIIELERRLENES</sequence>
<dbReference type="GO" id="GO:0005524">
    <property type="term" value="F:ATP binding"/>
    <property type="evidence" value="ECO:0007669"/>
    <property type="project" value="UniProtKB-UniRule"/>
</dbReference>
<dbReference type="Gene3D" id="3.30.590.10">
    <property type="entry name" value="Glutamine synthetase/guanido kinase, catalytic domain"/>
    <property type="match status" value="1"/>
</dbReference>
<protein>
    <recommendedName>
        <fullName evidence="1">arginine kinase</fullName>
        <ecNumber evidence="1">2.7.3.3</ecNumber>
    </recommendedName>
</protein>
<accession>A0AAE1BZE6</accession>
<keyword evidence="5 7" id="KW-0067">ATP-binding</keyword>
<dbReference type="InterPro" id="IPR022415">
    <property type="entry name" value="ATP-guanido_PTrfase_AS"/>
</dbReference>
<dbReference type="PROSITE" id="PS51510">
    <property type="entry name" value="PHOSPHAGEN_KINASE_C"/>
    <property type="match status" value="1"/>
</dbReference>
<feature type="binding site" evidence="7">
    <location>
        <begin position="82"/>
        <end position="87"/>
    </location>
    <ligand>
        <name>ATP</name>
        <dbReference type="ChEBI" id="CHEBI:30616"/>
    </ligand>
</feature>